<accession>A0AAW0Z6Y4</accession>
<dbReference type="KEGG" id="kne:92177634"/>
<evidence type="ECO:0000256" key="3">
    <source>
        <dbReference type="ARBA" id="ARBA00022737"/>
    </source>
</evidence>
<dbReference type="FunFam" id="3.30.1490.490:FF:000001">
    <property type="entry name" value="cell growth-regulating nucleolar protein-like"/>
    <property type="match status" value="1"/>
</dbReference>
<sequence>MVSFQCDGCADTVKKPKLDQHRQKCFASFTCLDCSTTFRNPSEYKSHTSCVSEAQKYQGALYKGAKKGQNQNASQQPSAVPSPAVELSDLSEPSSSAAATPSATPAIHPSRLNQLSYPEQSFQGGGRGGGSFGRGGRGGRGGYQQQHQQRGGYQGGGYGEKSYASAMNKLQSDGPMRSWGSSPAPTTETNGQGLGGVPSVDEGAKKTKNNKKKGDKGGTGAKANSKRPKNDDDEPSATPVPLSEVVPVEEPKNKKRKFDDEEPEANPATNAPVSSKTVKRLKKRLTKLEERINGEMTLGEWVESLGKDEKKSVDTAEIFKAVKVSFKDGSFQLSL</sequence>
<organism evidence="11 12">
    <name type="scientific">Kwoniella newhampshirensis</name>
    <dbReference type="NCBI Taxonomy" id="1651941"/>
    <lineage>
        <taxon>Eukaryota</taxon>
        <taxon>Fungi</taxon>
        <taxon>Dikarya</taxon>
        <taxon>Basidiomycota</taxon>
        <taxon>Agaricomycotina</taxon>
        <taxon>Tremellomycetes</taxon>
        <taxon>Tremellales</taxon>
        <taxon>Cryptococcaceae</taxon>
        <taxon>Kwoniella</taxon>
    </lineage>
</organism>
<dbReference type="GO" id="GO:0008270">
    <property type="term" value="F:zinc ion binding"/>
    <property type="evidence" value="ECO:0007669"/>
    <property type="project" value="UniProtKB-KW"/>
</dbReference>
<feature type="compositionally biased region" description="Gly residues" evidence="9">
    <location>
        <begin position="123"/>
        <end position="142"/>
    </location>
</feature>
<comment type="subcellular location">
    <subcellularLocation>
        <location evidence="1">Nucleus</location>
    </subcellularLocation>
</comment>
<evidence type="ECO:0000256" key="8">
    <source>
        <dbReference type="PROSITE-ProRule" id="PRU01145"/>
    </source>
</evidence>
<keyword evidence="3" id="KW-0677">Repeat</keyword>
<dbReference type="InterPro" id="IPR014898">
    <property type="entry name" value="Znf_C2H2_LYAR"/>
</dbReference>
<feature type="compositionally biased region" description="Low complexity" evidence="9">
    <location>
        <begin position="91"/>
        <end position="106"/>
    </location>
</feature>
<dbReference type="RefSeq" id="XP_066806052.1">
    <property type="nucleotide sequence ID" value="XM_066943510.1"/>
</dbReference>
<name>A0AAW0Z6Y4_9TREE</name>
<feature type="compositionally biased region" description="Polar residues" evidence="9">
    <location>
        <begin position="68"/>
        <end position="79"/>
    </location>
</feature>
<dbReference type="SUPFAM" id="SSF57667">
    <property type="entry name" value="beta-beta-alpha zinc fingers"/>
    <property type="match status" value="2"/>
</dbReference>
<evidence type="ECO:0000256" key="5">
    <source>
        <dbReference type="ARBA" id="ARBA00022833"/>
    </source>
</evidence>
<evidence type="ECO:0000256" key="4">
    <source>
        <dbReference type="ARBA" id="ARBA00022771"/>
    </source>
</evidence>
<feature type="compositionally biased region" description="Low complexity" evidence="9">
    <location>
        <begin position="239"/>
        <end position="248"/>
    </location>
</feature>
<feature type="domain" description="Zinc finger C2H2 LYAR-type" evidence="10">
    <location>
        <begin position="29"/>
        <end position="57"/>
    </location>
</feature>
<evidence type="ECO:0000256" key="7">
    <source>
        <dbReference type="ARBA" id="ARBA00061084"/>
    </source>
</evidence>
<dbReference type="Proteomes" id="UP001388673">
    <property type="component" value="Unassembled WGS sequence"/>
</dbReference>
<dbReference type="AlphaFoldDB" id="A0AAW0Z6Y4"/>
<dbReference type="Pfam" id="PF08790">
    <property type="entry name" value="zf-LYAR"/>
    <property type="match status" value="1"/>
</dbReference>
<dbReference type="PANTHER" id="PTHR13100:SF10">
    <property type="entry name" value="CELL GROWTH-REGULATING NUCLEOLAR PROTEIN"/>
    <property type="match status" value="1"/>
</dbReference>
<dbReference type="GO" id="GO:0000122">
    <property type="term" value="P:negative regulation of transcription by RNA polymerase II"/>
    <property type="evidence" value="ECO:0007669"/>
    <property type="project" value="TreeGrafter"/>
</dbReference>
<keyword evidence="2" id="KW-0479">Metal-binding</keyword>
<evidence type="ECO:0000256" key="1">
    <source>
        <dbReference type="ARBA" id="ARBA00004123"/>
    </source>
</evidence>
<feature type="region of interest" description="Disordered" evidence="9">
    <location>
        <begin position="62"/>
        <end position="280"/>
    </location>
</feature>
<keyword evidence="12" id="KW-1185">Reference proteome</keyword>
<evidence type="ECO:0000256" key="9">
    <source>
        <dbReference type="SAM" id="MobiDB-lite"/>
    </source>
</evidence>
<dbReference type="GeneID" id="92177634"/>
<proteinExistence type="inferred from homology"/>
<protein>
    <recommendedName>
        <fullName evidence="10">Zinc finger C2H2 LYAR-type domain-containing protein</fullName>
    </recommendedName>
</protein>
<dbReference type="GO" id="GO:0006364">
    <property type="term" value="P:rRNA processing"/>
    <property type="evidence" value="ECO:0007669"/>
    <property type="project" value="TreeGrafter"/>
</dbReference>
<dbReference type="GO" id="GO:0003677">
    <property type="term" value="F:DNA binding"/>
    <property type="evidence" value="ECO:0007669"/>
    <property type="project" value="InterPro"/>
</dbReference>
<gene>
    <name evidence="11" type="ORF">IAR55_000374</name>
</gene>
<evidence type="ECO:0000313" key="12">
    <source>
        <dbReference type="Proteomes" id="UP001388673"/>
    </source>
</evidence>
<keyword evidence="5" id="KW-0862">Zinc</keyword>
<comment type="similarity">
    <text evidence="7">Belongs to the UPF0743 family.</text>
</comment>
<evidence type="ECO:0000256" key="2">
    <source>
        <dbReference type="ARBA" id="ARBA00022723"/>
    </source>
</evidence>
<dbReference type="PANTHER" id="PTHR13100">
    <property type="entry name" value="CELL GROWTH-REGULATING NUCLEOLAR PROTEIN LYAR"/>
    <property type="match status" value="1"/>
</dbReference>
<dbReference type="GO" id="GO:0005730">
    <property type="term" value="C:nucleolus"/>
    <property type="evidence" value="ECO:0007669"/>
    <property type="project" value="TreeGrafter"/>
</dbReference>
<dbReference type="EMBL" id="JBCAWK010000001">
    <property type="protein sequence ID" value="KAK8869806.1"/>
    <property type="molecule type" value="Genomic_DNA"/>
</dbReference>
<comment type="caution">
    <text evidence="11">The sequence shown here is derived from an EMBL/GenBank/DDBJ whole genome shotgun (WGS) entry which is preliminary data.</text>
</comment>
<evidence type="ECO:0000313" key="11">
    <source>
        <dbReference type="EMBL" id="KAK8869806.1"/>
    </source>
</evidence>
<keyword evidence="6" id="KW-0539">Nucleus</keyword>
<keyword evidence="4 8" id="KW-0863">Zinc-finger</keyword>
<dbReference type="PROSITE" id="PS51804">
    <property type="entry name" value="ZF_C2HC_LYAR"/>
    <property type="match status" value="1"/>
</dbReference>
<feature type="compositionally biased region" description="Polar residues" evidence="9">
    <location>
        <begin position="179"/>
        <end position="191"/>
    </location>
</feature>
<evidence type="ECO:0000259" key="10">
    <source>
        <dbReference type="Pfam" id="PF08790"/>
    </source>
</evidence>
<dbReference type="InterPro" id="IPR039999">
    <property type="entry name" value="LYAR"/>
</dbReference>
<dbReference type="InterPro" id="IPR036236">
    <property type="entry name" value="Znf_C2H2_sf"/>
</dbReference>
<reference evidence="11 12" key="1">
    <citation type="journal article" date="2024" name="bioRxiv">
        <title>Comparative genomics of Cryptococcus and Kwoniella reveals pathogenesis evolution and contrasting karyotype dynamics via intercentromeric recombination or chromosome fusion.</title>
        <authorList>
            <person name="Coelho M.A."/>
            <person name="David-Palma M."/>
            <person name="Shea T."/>
            <person name="Bowers K."/>
            <person name="McGinley-Smith S."/>
            <person name="Mohammad A.W."/>
            <person name="Gnirke A."/>
            <person name="Yurkov A.M."/>
            <person name="Nowrousian M."/>
            <person name="Sun S."/>
            <person name="Cuomo C.A."/>
            <person name="Heitman J."/>
        </authorList>
    </citation>
    <scope>NUCLEOTIDE SEQUENCE [LARGE SCALE GENOMIC DNA]</scope>
    <source>
        <strain evidence="11 12">CBS 13917</strain>
    </source>
</reference>
<dbReference type="Gene3D" id="3.30.1490.490">
    <property type="match status" value="1"/>
</dbReference>
<evidence type="ECO:0000256" key="6">
    <source>
        <dbReference type="ARBA" id="ARBA00023242"/>
    </source>
</evidence>